<comment type="subcellular location">
    <subcellularLocation>
        <location evidence="1">Membrane</location>
    </subcellularLocation>
</comment>
<dbReference type="GO" id="GO:0016020">
    <property type="term" value="C:membrane"/>
    <property type="evidence" value="ECO:0007669"/>
    <property type="project" value="UniProtKB-SubCell"/>
</dbReference>
<organism evidence="6">
    <name type="scientific">freshwater metagenome</name>
    <dbReference type="NCBI Taxonomy" id="449393"/>
    <lineage>
        <taxon>unclassified sequences</taxon>
        <taxon>metagenomes</taxon>
        <taxon>ecological metagenomes</taxon>
    </lineage>
</organism>
<proteinExistence type="predicted"/>
<keyword evidence="2 5" id="KW-0812">Transmembrane</keyword>
<name>A0A6J6TP83_9ZZZZ</name>
<evidence type="ECO:0000256" key="3">
    <source>
        <dbReference type="ARBA" id="ARBA00022989"/>
    </source>
</evidence>
<evidence type="ECO:0000256" key="2">
    <source>
        <dbReference type="ARBA" id="ARBA00022692"/>
    </source>
</evidence>
<keyword evidence="4 5" id="KW-0472">Membrane</keyword>
<accession>A0A6J6TP83</accession>
<dbReference type="InterPro" id="IPR001733">
    <property type="entry name" value="Peptidase_S26B"/>
</dbReference>
<dbReference type="GO" id="GO:0004252">
    <property type="term" value="F:serine-type endopeptidase activity"/>
    <property type="evidence" value="ECO:0007669"/>
    <property type="project" value="InterPro"/>
</dbReference>
<feature type="transmembrane region" description="Helical" evidence="5">
    <location>
        <begin position="158"/>
        <end position="177"/>
    </location>
</feature>
<feature type="transmembrane region" description="Helical" evidence="5">
    <location>
        <begin position="25"/>
        <end position="44"/>
    </location>
</feature>
<sequence>MTILSTGARTAPAHRERSRGARARGLLVNLAVGLTMLAALGFLLPSLMGLQRYVIMGGSMEGTYDLGSVVFSEVVPVEDLEVGDTITYVPPAESGIDTLVTHRIVEIDGDEFRTQGDANADVDPWTFQLTAATQPRVVAHVPYVGFAFMALADRGTRMALIGLPAALIALWSLVELVRALRPQRDRRDDDAVPAVAPALAPEVADERVPVPA</sequence>
<evidence type="ECO:0000256" key="5">
    <source>
        <dbReference type="SAM" id="Phobius"/>
    </source>
</evidence>
<dbReference type="AlphaFoldDB" id="A0A6J6TP83"/>
<protein>
    <submittedName>
        <fullName evidence="6">Unannotated protein</fullName>
    </submittedName>
</protein>
<evidence type="ECO:0000313" key="6">
    <source>
        <dbReference type="EMBL" id="CAB4749251.1"/>
    </source>
</evidence>
<evidence type="ECO:0000256" key="1">
    <source>
        <dbReference type="ARBA" id="ARBA00004370"/>
    </source>
</evidence>
<dbReference type="SUPFAM" id="SSF51306">
    <property type="entry name" value="LexA/Signal peptidase"/>
    <property type="match status" value="1"/>
</dbReference>
<reference evidence="6" key="1">
    <citation type="submission" date="2020-05" db="EMBL/GenBank/DDBJ databases">
        <authorList>
            <person name="Chiriac C."/>
            <person name="Salcher M."/>
            <person name="Ghai R."/>
            <person name="Kavagutti S V."/>
        </authorList>
    </citation>
    <scope>NUCLEOTIDE SEQUENCE</scope>
</reference>
<dbReference type="NCBIfam" id="TIGR02228">
    <property type="entry name" value="sigpep_I_arch"/>
    <property type="match status" value="1"/>
</dbReference>
<dbReference type="EMBL" id="CAEZYQ010000013">
    <property type="protein sequence ID" value="CAB4749251.1"/>
    <property type="molecule type" value="Genomic_DNA"/>
</dbReference>
<dbReference type="CDD" id="cd06530">
    <property type="entry name" value="S26_SPase_I"/>
    <property type="match status" value="1"/>
</dbReference>
<evidence type="ECO:0000256" key="4">
    <source>
        <dbReference type="ARBA" id="ARBA00023136"/>
    </source>
</evidence>
<dbReference type="GO" id="GO:0006465">
    <property type="term" value="P:signal peptide processing"/>
    <property type="evidence" value="ECO:0007669"/>
    <property type="project" value="InterPro"/>
</dbReference>
<keyword evidence="3 5" id="KW-1133">Transmembrane helix</keyword>
<gene>
    <name evidence="6" type="ORF">UFOPK2761_01869</name>
</gene>
<dbReference type="InterPro" id="IPR019533">
    <property type="entry name" value="Peptidase_S26"/>
</dbReference>
<dbReference type="InterPro" id="IPR036286">
    <property type="entry name" value="LexA/Signal_pep-like_sf"/>
</dbReference>